<keyword evidence="2" id="KW-0812">Transmembrane</keyword>
<feature type="domain" description="DUF6536" evidence="3">
    <location>
        <begin position="324"/>
        <end position="475"/>
    </location>
</feature>
<accession>C7YIW7</accession>
<feature type="region of interest" description="Disordered" evidence="1">
    <location>
        <begin position="640"/>
        <end position="666"/>
    </location>
</feature>
<feature type="transmembrane region" description="Helical" evidence="2">
    <location>
        <begin position="372"/>
        <end position="393"/>
    </location>
</feature>
<proteinExistence type="predicted"/>
<dbReference type="AlphaFoldDB" id="C7YIW7"/>
<dbReference type="EMBL" id="GG698896">
    <property type="protein sequence ID" value="EEU48877.1"/>
    <property type="molecule type" value="Genomic_DNA"/>
</dbReference>
<reference evidence="4 5" key="1">
    <citation type="journal article" date="2009" name="PLoS Genet.">
        <title>The genome of Nectria haematococca: contribution of supernumerary chromosomes to gene expansion.</title>
        <authorList>
            <person name="Coleman J.J."/>
            <person name="Rounsley S.D."/>
            <person name="Rodriguez-Carres M."/>
            <person name="Kuo A."/>
            <person name="Wasmann C.C."/>
            <person name="Grimwood J."/>
            <person name="Schmutz J."/>
            <person name="Taga M."/>
            <person name="White G.J."/>
            <person name="Zhou S."/>
            <person name="Schwartz D.C."/>
            <person name="Freitag M."/>
            <person name="Ma L.J."/>
            <person name="Danchin E.G."/>
            <person name="Henrissat B."/>
            <person name="Coutinho P.M."/>
            <person name="Nelson D.R."/>
            <person name="Straney D."/>
            <person name="Napoli C.A."/>
            <person name="Barker B.M."/>
            <person name="Gribskov M."/>
            <person name="Rep M."/>
            <person name="Kroken S."/>
            <person name="Molnar I."/>
            <person name="Rensing C."/>
            <person name="Kennell J.C."/>
            <person name="Zamora J."/>
            <person name="Farman M.L."/>
            <person name="Selker E.U."/>
            <person name="Salamov A."/>
            <person name="Shapiro H."/>
            <person name="Pangilinan J."/>
            <person name="Lindquist E."/>
            <person name="Lamers C."/>
            <person name="Grigoriev I.V."/>
            <person name="Geiser D.M."/>
            <person name="Covert S.F."/>
            <person name="Temporini E."/>
            <person name="Vanetten H.D."/>
        </authorList>
    </citation>
    <scope>NUCLEOTIDE SEQUENCE [LARGE SCALE GENOMIC DNA]</scope>
    <source>
        <strain evidence="5">ATCC MYA-4622 / CBS 123669 / FGSC 9596 / NRRL 45880 / 77-13-4</strain>
    </source>
</reference>
<dbReference type="InParanoid" id="C7YIW7"/>
<feature type="region of interest" description="Disordered" evidence="1">
    <location>
        <begin position="1"/>
        <end position="23"/>
    </location>
</feature>
<protein>
    <recommendedName>
        <fullName evidence="3">DUF6536 domain-containing protein</fullName>
    </recommendedName>
</protein>
<feature type="region of interest" description="Disordered" evidence="1">
    <location>
        <begin position="288"/>
        <end position="312"/>
    </location>
</feature>
<name>C7YIW7_FUSV7</name>
<evidence type="ECO:0000256" key="2">
    <source>
        <dbReference type="SAM" id="Phobius"/>
    </source>
</evidence>
<organism evidence="4 5">
    <name type="scientific">Fusarium vanettenii (strain ATCC MYA-4622 / CBS 123669 / FGSC 9596 / NRRL 45880 / 77-13-4)</name>
    <name type="common">Fusarium solani subsp. pisi</name>
    <dbReference type="NCBI Taxonomy" id="660122"/>
    <lineage>
        <taxon>Eukaryota</taxon>
        <taxon>Fungi</taxon>
        <taxon>Dikarya</taxon>
        <taxon>Ascomycota</taxon>
        <taxon>Pezizomycotina</taxon>
        <taxon>Sordariomycetes</taxon>
        <taxon>Hypocreomycetidae</taxon>
        <taxon>Hypocreales</taxon>
        <taxon>Nectriaceae</taxon>
        <taxon>Fusarium</taxon>
        <taxon>Fusarium solani species complex</taxon>
        <taxon>Fusarium vanettenii</taxon>
    </lineage>
</organism>
<feature type="transmembrane region" description="Helical" evidence="2">
    <location>
        <begin position="790"/>
        <end position="810"/>
    </location>
</feature>
<evidence type="ECO:0000313" key="5">
    <source>
        <dbReference type="Proteomes" id="UP000005206"/>
    </source>
</evidence>
<feature type="region of interest" description="Disordered" evidence="1">
    <location>
        <begin position="187"/>
        <end position="207"/>
    </location>
</feature>
<evidence type="ECO:0000259" key="3">
    <source>
        <dbReference type="Pfam" id="PF20163"/>
    </source>
</evidence>
<feature type="transmembrane region" description="Helical" evidence="2">
    <location>
        <begin position="322"/>
        <end position="340"/>
    </location>
</feature>
<feature type="transmembrane region" description="Helical" evidence="2">
    <location>
        <begin position="958"/>
        <end position="982"/>
    </location>
</feature>
<feature type="transmembrane region" description="Helical" evidence="2">
    <location>
        <begin position="994"/>
        <end position="1013"/>
    </location>
</feature>
<dbReference type="OrthoDB" id="5087516at2759"/>
<dbReference type="InterPro" id="IPR046623">
    <property type="entry name" value="DUF6536"/>
</dbReference>
<dbReference type="RefSeq" id="XP_003054590.1">
    <property type="nucleotide sequence ID" value="XM_003054544.1"/>
</dbReference>
<feature type="transmembrane region" description="Helical" evidence="2">
    <location>
        <begin position="431"/>
        <end position="448"/>
    </location>
</feature>
<dbReference type="Pfam" id="PF20163">
    <property type="entry name" value="DUF6536"/>
    <property type="match status" value="1"/>
</dbReference>
<sequence length="1033" mass="117184">MVTTPDNTQLEPSTSRQSLDKTDLKAEESDEFFYLKSTPFTLTKPSFRHGPITFAKSEMVKGMKTMDDTLDWTAFQMAILGGAGDLLQDMSNEEDIKQVEEITSWFESFGFETYGTLVPEDVPSMRSSSRSTVSSTPSTIDTDIDLPIPVGAEFPSGFWNAPAPSDAVDMDKKAKFFNSTGLKRWVGEGRPKRPSSHSSVESLPPSPMMPLVVHMADGEDDTTTPETVPMGYNLGHDLGDFLRWEAEYTNEKKTMFIDQPQDASLRVQNLGTATPARKDDCIGLDWTRPRDIPSSRTSGLEKQQSDDFKPGKSLKGLGENKIAIFLWVLFAVATTVSWILQYTLQLNEAAEYGFKTMASDTCKRLKWRRNIVGMYLIALNIATAVVAFIASYFRAGLLAPTPSAYRESKGRLYLGVESGRGFLHVSWPRKVMYVVLLLASLPLYYFIAHKRRSNSLVTTKHSTYNAYEVLVSTAFFEGKPFDLAGINMTRYDSLKETPAMPSPDLQWPAEYGASDALNSSLARLQREPTLWKNLSRADCVKQFNEAVYTRYRTLVLVTDYESDINSSNSALAATVLPGYRLKSASDSLIALCPDTYLETYNGTIHPSETPFLSLYEEPLVSEKVTFLSSTQAREWATNRSLSAGDVSPSRTLERRRGGPVSETGFSNPVPGRDLCYRYWSDNDRWMPNTRIYRVPQCPLQYCLAEPVETPRMCQVVYSPRVLFILSVFLTFLFTFISMALYLRCAREGLYSRDEASEYFRYEKQLYRLGWSEEFYGKYGGGSRIFHHRRMPWHLCVLSVVVFIYVFVLWGDAGSVGGEVRYYPSSPGDETWFFKALALNKSLHIVFEVQLYFQDADVRKRFFRVTPDVDYQDPGKENWGQEMLRKTGEFFKSSETYLKSSLAVRSFLIHAVYELIFITQLMGAAPLEEEAGMLEGSKPLAFTTLGVPDFNERANNIDIGFFFFNWLVFIGLPSTLLDVIFYATAGRHEDKKDHVMSPSFGVLSYVCLLTGISWNPIHGWMSWKRCWYRLNHYC</sequence>
<keyword evidence="2" id="KW-1133">Transmembrane helix</keyword>
<dbReference type="GeneID" id="9664713"/>
<gene>
    <name evidence="4" type="ORF">NECHADRAFT_75470</name>
</gene>
<feature type="transmembrane region" description="Helical" evidence="2">
    <location>
        <begin position="721"/>
        <end position="742"/>
    </location>
</feature>
<dbReference type="KEGG" id="nhe:NECHADRAFT_75470"/>
<dbReference type="Proteomes" id="UP000005206">
    <property type="component" value="Chromosome 1"/>
</dbReference>
<feature type="region of interest" description="Disordered" evidence="1">
    <location>
        <begin position="122"/>
        <end position="146"/>
    </location>
</feature>
<dbReference type="VEuPathDB" id="FungiDB:NECHADRAFT_75470"/>
<feature type="compositionally biased region" description="Low complexity" evidence="1">
    <location>
        <begin position="122"/>
        <end position="138"/>
    </location>
</feature>
<evidence type="ECO:0000313" key="4">
    <source>
        <dbReference type="EMBL" id="EEU48877.1"/>
    </source>
</evidence>
<feature type="compositionally biased region" description="Polar residues" evidence="1">
    <location>
        <begin position="1"/>
        <end position="17"/>
    </location>
</feature>
<dbReference type="HOGENOM" id="CLU_293898_0_0_1"/>
<keyword evidence="2" id="KW-0472">Membrane</keyword>
<evidence type="ECO:0000256" key="1">
    <source>
        <dbReference type="SAM" id="MobiDB-lite"/>
    </source>
</evidence>
<dbReference type="eggNOG" id="ENOG502TCM7">
    <property type="taxonomic scope" value="Eukaryota"/>
</dbReference>
<keyword evidence="5" id="KW-1185">Reference proteome</keyword>